<evidence type="ECO:0000313" key="1">
    <source>
        <dbReference type="EMBL" id="KAF3071786.1"/>
    </source>
</evidence>
<keyword evidence="2" id="KW-1185">Reference proteome</keyword>
<organism evidence="1 2">
    <name type="scientific">Trichoderma lentiforme</name>
    <dbReference type="NCBI Taxonomy" id="1567552"/>
    <lineage>
        <taxon>Eukaryota</taxon>
        <taxon>Fungi</taxon>
        <taxon>Dikarya</taxon>
        <taxon>Ascomycota</taxon>
        <taxon>Pezizomycotina</taxon>
        <taxon>Sordariomycetes</taxon>
        <taxon>Hypocreomycetidae</taxon>
        <taxon>Hypocreales</taxon>
        <taxon>Hypocreaceae</taxon>
        <taxon>Trichoderma</taxon>
    </lineage>
</organism>
<accession>A0A9P4XEH2</accession>
<dbReference type="EMBL" id="QLNT01000010">
    <property type="protein sequence ID" value="KAF3071786.1"/>
    <property type="molecule type" value="Genomic_DNA"/>
</dbReference>
<name>A0A9P4XEH2_9HYPO</name>
<dbReference type="Proteomes" id="UP000801864">
    <property type="component" value="Unassembled WGS sequence"/>
</dbReference>
<comment type="caution">
    <text evidence="1">The sequence shown here is derived from an EMBL/GenBank/DDBJ whole genome shotgun (WGS) entry which is preliminary data.</text>
</comment>
<sequence>MTKSFFGVGRGISLLTHRADSAKPLRTGFRLGMAESDVESVSNYFGGPRTDESDSLATDWLEFSLIFGVSAGTRLLQGYTTAEHPCPQLMAGSIAGKLVQYPSRDKKVGMMARLRRILLLLFVRHEIAKLGE</sequence>
<dbReference type="AlphaFoldDB" id="A0A9P4XEH2"/>
<protein>
    <submittedName>
        <fullName evidence="1">Uncharacterized protein</fullName>
    </submittedName>
</protein>
<gene>
    <name evidence="1" type="ORF">CFAM422_006168</name>
</gene>
<proteinExistence type="predicted"/>
<reference evidence="1 2" key="1">
    <citation type="submission" date="2018-06" db="EMBL/GenBank/DDBJ databases">
        <title>Genome analysis of cellulolytic fungus Trichoderma lentiforme CFAM-422.</title>
        <authorList>
            <person name="Steindorff A.S."/>
            <person name="Formighieri E.F."/>
            <person name="Midorikawa G.E.O."/>
            <person name="Tamietti M.S."/>
            <person name="Ramos E.Z."/>
            <person name="Silva A.S."/>
            <person name="Bon E.P.S."/>
            <person name="Mendes T.D."/>
            <person name="Damaso M.C.T."/>
            <person name="Favaro L.C.L."/>
        </authorList>
    </citation>
    <scope>NUCLEOTIDE SEQUENCE [LARGE SCALE GENOMIC DNA]</scope>
    <source>
        <strain evidence="1 2">CFAM-422</strain>
    </source>
</reference>
<evidence type="ECO:0000313" key="2">
    <source>
        <dbReference type="Proteomes" id="UP000801864"/>
    </source>
</evidence>